<dbReference type="Pfam" id="PF09851">
    <property type="entry name" value="SHOCT"/>
    <property type="match status" value="1"/>
</dbReference>
<dbReference type="EMBL" id="CAJNBK010000013">
    <property type="protein sequence ID" value="CAE6782830.1"/>
    <property type="molecule type" value="Genomic_DNA"/>
</dbReference>
<organism evidence="3 4">
    <name type="scientific">Paraburkholderia haematera</name>
    <dbReference type="NCBI Taxonomy" id="2793077"/>
    <lineage>
        <taxon>Bacteria</taxon>
        <taxon>Pseudomonadati</taxon>
        <taxon>Pseudomonadota</taxon>
        <taxon>Betaproteobacteria</taxon>
        <taxon>Burkholderiales</taxon>
        <taxon>Burkholderiaceae</taxon>
        <taxon>Paraburkholderia</taxon>
    </lineage>
</organism>
<gene>
    <name evidence="3" type="ORF">R69888_04385</name>
</gene>
<feature type="chain" id="PRO_5046923809" description="SHOCT domain-containing protein" evidence="1">
    <location>
        <begin position="19"/>
        <end position="113"/>
    </location>
</feature>
<reference evidence="3 4" key="1">
    <citation type="submission" date="2021-02" db="EMBL/GenBank/DDBJ databases">
        <authorList>
            <person name="Vanwijnsberghe S."/>
        </authorList>
    </citation>
    <scope>NUCLEOTIDE SEQUENCE [LARGE SCALE GENOMIC DNA]</scope>
    <source>
        <strain evidence="3 4">LMG 31837</strain>
    </source>
</reference>
<comment type="caution">
    <text evidence="3">The sequence shown here is derived from an EMBL/GenBank/DDBJ whole genome shotgun (WGS) entry which is preliminary data.</text>
</comment>
<sequence length="113" mass="12069">MKNALLLVAMLLAGCASVSDIDTSKADPDCAHSCTANYSECLGKFTLFPLMAQHQCTDAMQLCVQACPARGSVAATPALNSSQRLANLDDLYKRGLISKDEYDAKRAEVLKGL</sequence>
<evidence type="ECO:0000259" key="2">
    <source>
        <dbReference type="Pfam" id="PF09851"/>
    </source>
</evidence>
<keyword evidence="4" id="KW-1185">Reference proteome</keyword>
<protein>
    <recommendedName>
        <fullName evidence="2">SHOCT domain-containing protein</fullName>
    </recommendedName>
</protein>
<dbReference type="InterPro" id="IPR018649">
    <property type="entry name" value="SHOCT"/>
</dbReference>
<name>A0ABM8S0Z6_9BURK</name>
<feature type="domain" description="SHOCT" evidence="2">
    <location>
        <begin position="84"/>
        <end position="110"/>
    </location>
</feature>
<accession>A0ABM8S0Z6</accession>
<feature type="signal peptide" evidence="1">
    <location>
        <begin position="1"/>
        <end position="18"/>
    </location>
</feature>
<proteinExistence type="predicted"/>
<dbReference type="PROSITE" id="PS51257">
    <property type="entry name" value="PROKAR_LIPOPROTEIN"/>
    <property type="match status" value="1"/>
</dbReference>
<dbReference type="Proteomes" id="UP000672526">
    <property type="component" value="Unassembled WGS sequence"/>
</dbReference>
<evidence type="ECO:0000313" key="3">
    <source>
        <dbReference type="EMBL" id="CAE6782830.1"/>
    </source>
</evidence>
<dbReference type="RefSeq" id="WP_211613304.1">
    <property type="nucleotide sequence ID" value="NZ_CAJNBK010000013.1"/>
</dbReference>
<keyword evidence="1" id="KW-0732">Signal</keyword>
<evidence type="ECO:0000256" key="1">
    <source>
        <dbReference type="SAM" id="SignalP"/>
    </source>
</evidence>
<evidence type="ECO:0000313" key="4">
    <source>
        <dbReference type="Proteomes" id="UP000672526"/>
    </source>
</evidence>